<dbReference type="AlphaFoldDB" id="A0A3L8P0A5"/>
<keyword evidence="1" id="KW-0472">Membrane</keyword>
<feature type="transmembrane region" description="Helical" evidence="1">
    <location>
        <begin position="228"/>
        <end position="252"/>
    </location>
</feature>
<organism evidence="2 3">
    <name type="scientific">Nocardioides mangrovicus</name>
    <dbReference type="NCBI Taxonomy" id="2478913"/>
    <lineage>
        <taxon>Bacteria</taxon>
        <taxon>Bacillati</taxon>
        <taxon>Actinomycetota</taxon>
        <taxon>Actinomycetes</taxon>
        <taxon>Propionibacteriales</taxon>
        <taxon>Nocardioidaceae</taxon>
        <taxon>Nocardioides</taxon>
    </lineage>
</organism>
<evidence type="ECO:0008006" key="4">
    <source>
        <dbReference type="Google" id="ProtNLM"/>
    </source>
</evidence>
<feature type="transmembrane region" description="Helical" evidence="1">
    <location>
        <begin position="333"/>
        <end position="351"/>
    </location>
</feature>
<evidence type="ECO:0000256" key="1">
    <source>
        <dbReference type="SAM" id="Phobius"/>
    </source>
</evidence>
<gene>
    <name evidence="2" type="ORF">D9V37_12765</name>
</gene>
<keyword evidence="3" id="KW-1185">Reference proteome</keyword>
<keyword evidence="1" id="KW-0812">Transmembrane</keyword>
<feature type="transmembrane region" description="Helical" evidence="1">
    <location>
        <begin position="152"/>
        <end position="175"/>
    </location>
</feature>
<proteinExistence type="predicted"/>
<feature type="transmembrane region" description="Helical" evidence="1">
    <location>
        <begin position="195"/>
        <end position="222"/>
    </location>
</feature>
<feature type="transmembrane region" description="Helical" evidence="1">
    <location>
        <begin position="303"/>
        <end position="326"/>
    </location>
</feature>
<feature type="transmembrane region" description="Helical" evidence="1">
    <location>
        <begin position="357"/>
        <end position="377"/>
    </location>
</feature>
<keyword evidence="1" id="KW-1133">Transmembrane helix</keyword>
<feature type="transmembrane region" description="Helical" evidence="1">
    <location>
        <begin position="30"/>
        <end position="53"/>
    </location>
</feature>
<dbReference type="EMBL" id="RDBE01000008">
    <property type="protein sequence ID" value="RLV48614.1"/>
    <property type="molecule type" value="Genomic_DNA"/>
</dbReference>
<sequence length="401" mass="41823">MFTALIGLVGWLLAARLLHPAQVGHAAAFVNGFLLVAAIAELGLSQAAMRWLTHAGSLAPRLLRRVYAGALASCLVAAVLWTLVAPVDRWSGLGPVGGRALFVVAALVWMLFHVQDFVLTGLGAARWVPVENVGFGIVRIGLLVLLADRFGALGLILSWVIGTALCVVAVSAGLLRNAHRATGPGRLPTRREATLTAGGTWFAMMGTTLLNNLVPVVVVARYGAATGAVFAVVWLGLNALDVASIGFGNAAVVRLRGGSWRMFGQAARRVLPLFAGPLLVAGLLAHPLLQLFGPLYAAEGQTMLRLVVSGALLRAVVVLVAAVHFARDRVGHMAALHWASALSLVALAGVAPTGRGLALLGAGYLVIQVVLAVLAMLDLVGSSSRERGDGPLRTPRAARRR</sequence>
<feature type="transmembrane region" description="Helical" evidence="1">
    <location>
        <begin position="273"/>
        <end position="297"/>
    </location>
</feature>
<dbReference type="Proteomes" id="UP000281708">
    <property type="component" value="Unassembled WGS sequence"/>
</dbReference>
<reference evidence="2 3" key="1">
    <citation type="submission" date="2018-10" db="EMBL/GenBank/DDBJ databases">
        <title>Marmoricola sp. 4Q3S-7 whole genome shotgun sequence.</title>
        <authorList>
            <person name="Li F."/>
        </authorList>
    </citation>
    <scope>NUCLEOTIDE SEQUENCE [LARGE SCALE GENOMIC DNA]</scope>
    <source>
        <strain evidence="2 3">4Q3S-7</strain>
    </source>
</reference>
<evidence type="ECO:0000313" key="3">
    <source>
        <dbReference type="Proteomes" id="UP000281708"/>
    </source>
</evidence>
<feature type="transmembrane region" description="Helical" evidence="1">
    <location>
        <begin position="96"/>
        <end position="112"/>
    </location>
</feature>
<feature type="transmembrane region" description="Helical" evidence="1">
    <location>
        <begin position="65"/>
        <end position="84"/>
    </location>
</feature>
<comment type="caution">
    <text evidence="2">The sequence shown here is derived from an EMBL/GenBank/DDBJ whole genome shotgun (WGS) entry which is preliminary data.</text>
</comment>
<feature type="transmembrane region" description="Helical" evidence="1">
    <location>
        <begin position="124"/>
        <end position="146"/>
    </location>
</feature>
<protein>
    <recommendedName>
        <fullName evidence="4">Polysaccharide biosynthesis protein</fullName>
    </recommendedName>
</protein>
<accession>A0A3L8P0A5</accession>
<evidence type="ECO:0000313" key="2">
    <source>
        <dbReference type="EMBL" id="RLV48614.1"/>
    </source>
</evidence>
<name>A0A3L8P0A5_9ACTN</name>